<keyword evidence="3" id="KW-1185">Reference proteome</keyword>
<dbReference type="RefSeq" id="WP_184739814.1">
    <property type="nucleotide sequence ID" value="NZ_JACHJG010000020.1"/>
</dbReference>
<evidence type="ECO:0008006" key="4">
    <source>
        <dbReference type="Google" id="ProtNLM"/>
    </source>
</evidence>
<organism evidence="2 3">
    <name type="scientific">Streptomyces netropsis</name>
    <name type="common">Streptoverticillium netropsis</name>
    <dbReference type="NCBI Taxonomy" id="55404"/>
    <lineage>
        <taxon>Bacteria</taxon>
        <taxon>Bacillati</taxon>
        <taxon>Actinomycetota</taxon>
        <taxon>Actinomycetes</taxon>
        <taxon>Kitasatosporales</taxon>
        <taxon>Streptomycetaceae</taxon>
        <taxon>Streptomyces</taxon>
    </lineage>
</organism>
<dbReference type="EMBL" id="JACHJG010000020">
    <property type="protein sequence ID" value="MBB4890541.1"/>
    <property type="molecule type" value="Genomic_DNA"/>
</dbReference>
<keyword evidence="1" id="KW-0812">Transmembrane</keyword>
<evidence type="ECO:0000256" key="1">
    <source>
        <dbReference type="SAM" id="Phobius"/>
    </source>
</evidence>
<reference evidence="2 3" key="1">
    <citation type="submission" date="2020-08" db="EMBL/GenBank/DDBJ databases">
        <title>Genomic Encyclopedia of Type Strains, Phase III (KMG-III): the genomes of soil and plant-associated and newly described type strains.</title>
        <authorList>
            <person name="Whitman W."/>
        </authorList>
    </citation>
    <scope>NUCLEOTIDE SEQUENCE [LARGE SCALE GENOMIC DNA]</scope>
    <source>
        <strain evidence="2 3">CECT 3265</strain>
    </source>
</reference>
<keyword evidence="1" id="KW-0472">Membrane</keyword>
<dbReference type="Proteomes" id="UP000556436">
    <property type="component" value="Unassembled WGS sequence"/>
</dbReference>
<gene>
    <name evidence="2" type="ORF">FHS38_006626</name>
</gene>
<proteinExistence type="predicted"/>
<keyword evidence="1" id="KW-1133">Transmembrane helix</keyword>
<name>A0A7W7PH07_STRNE</name>
<sequence>MTTEGDVVDLAQLAERSVAVTGDFLLASATGAATQVGSAVSQLVIGRLGISPHSSVASQELQAAPDDAQRRADASDALRELLHQEPEFAEQLAHELQKMQQRIRVEPHGQNNRTFVNSPLTAHGKGKVIGGDSNKSITKKSGALWGLLAAVVVALGGGATVLLTQSGQDDSPERQAEKVAVDFLRATYRGDMETVCGLASKGAVNGTGSLSVCRDDKKLTEMKNRPVPEDQLEFAKQWKATTADLPSDNTARVTAVNAGKGIIVHLTREEGSWRVVDTKGGQ</sequence>
<feature type="transmembrane region" description="Helical" evidence="1">
    <location>
        <begin position="143"/>
        <end position="163"/>
    </location>
</feature>
<dbReference type="AlphaFoldDB" id="A0A7W7PH07"/>
<protein>
    <recommendedName>
        <fullName evidence="4">DUF4878 domain-containing protein</fullName>
    </recommendedName>
</protein>
<evidence type="ECO:0000313" key="3">
    <source>
        <dbReference type="Proteomes" id="UP000556436"/>
    </source>
</evidence>
<comment type="caution">
    <text evidence="2">The sequence shown here is derived from an EMBL/GenBank/DDBJ whole genome shotgun (WGS) entry which is preliminary data.</text>
</comment>
<evidence type="ECO:0000313" key="2">
    <source>
        <dbReference type="EMBL" id="MBB4890541.1"/>
    </source>
</evidence>
<accession>A0A7W7PH07</accession>